<evidence type="ECO:0000313" key="1">
    <source>
        <dbReference type="RefSeq" id="XP_013165249.1"/>
    </source>
</evidence>
<dbReference type="Proteomes" id="UP000694872">
    <property type="component" value="Unplaced"/>
</dbReference>
<name>A0AAJ6Z4I7_PAPXU</name>
<protein>
    <submittedName>
        <fullName evidence="1">Uncharacterized protein LOC106116058</fullName>
    </submittedName>
</protein>
<dbReference type="RefSeq" id="XP_013165249.1">
    <property type="nucleotide sequence ID" value="XM_013309795.1"/>
</dbReference>
<organism evidence="1">
    <name type="scientific">Papilio xuthus</name>
    <name type="common">Asian swallowtail butterfly</name>
    <dbReference type="NCBI Taxonomy" id="66420"/>
    <lineage>
        <taxon>Eukaryota</taxon>
        <taxon>Metazoa</taxon>
        <taxon>Ecdysozoa</taxon>
        <taxon>Arthropoda</taxon>
        <taxon>Hexapoda</taxon>
        <taxon>Insecta</taxon>
        <taxon>Pterygota</taxon>
        <taxon>Neoptera</taxon>
        <taxon>Endopterygota</taxon>
        <taxon>Lepidoptera</taxon>
        <taxon>Glossata</taxon>
        <taxon>Ditrysia</taxon>
        <taxon>Papilionoidea</taxon>
        <taxon>Papilionidae</taxon>
        <taxon>Papilioninae</taxon>
        <taxon>Papilio</taxon>
    </lineage>
</organism>
<sequence>MKHIRETLIFQKRTCPPLHRMTVTQMERRRSQFRERATSRPTLALTAPHASRTPVASVCVFTIGYCRVNAVCEHRRCAGYVPRSLGPRSRQDNRHNIQIQEMLNINMTRLRSRAKLL</sequence>
<dbReference type="AlphaFoldDB" id="A0AAJ6Z4I7"/>
<dbReference type="KEGG" id="pxu:106116058"/>
<reference evidence="1" key="1">
    <citation type="submission" date="2025-08" db="UniProtKB">
        <authorList>
            <consortium name="RefSeq"/>
        </authorList>
    </citation>
    <scope>IDENTIFICATION</scope>
</reference>
<proteinExistence type="predicted"/>
<gene>
    <name evidence="1" type="primary">LOC106116058</name>
</gene>
<dbReference type="GeneID" id="106116058"/>
<accession>A0AAJ6Z4I7</accession>